<feature type="compositionally biased region" description="Basic and acidic residues" evidence="1">
    <location>
        <begin position="170"/>
        <end position="193"/>
    </location>
</feature>
<feature type="compositionally biased region" description="Pro residues" evidence="1">
    <location>
        <begin position="107"/>
        <end position="116"/>
    </location>
</feature>
<comment type="caution">
    <text evidence="2">The sequence shown here is derived from an EMBL/GenBank/DDBJ whole genome shotgun (WGS) entry which is preliminary data.</text>
</comment>
<feature type="compositionally biased region" description="Low complexity" evidence="1">
    <location>
        <begin position="153"/>
        <end position="163"/>
    </location>
</feature>
<feature type="region of interest" description="Disordered" evidence="1">
    <location>
        <begin position="107"/>
        <end position="193"/>
    </location>
</feature>
<reference evidence="2 3" key="1">
    <citation type="submission" date="2019-07" db="EMBL/GenBank/DDBJ databases">
        <title>De Novo Assembly of kiwifruit Actinidia rufa.</title>
        <authorList>
            <person name="Sugita-Konishi S."/>
            <person name="Sato K."/>
            <person name="Mori E."/>
            <person name="Abe Y."/>
            <person name="Kisaki G."/>
            <person name="Hamano K."/>
            <person name="Suezawa K."/>
            <person name="Otani M."/>
            <person name="Fukuda T."/>
            <person name="Manabe T."/>
            <person name="Gomi K."/>
            <person name="Tabuchi M."/>
            <person name="Akimitsu K."/>
            <person name="Kataoka I."/>
        </authorList>
    </citation>
    <scope>NUCLEOTIDE SEQUENCE [LARGE SCALE GENOMIC DNA]</scope>
    <source>
        <strain evidence="3">cv. Fuchu</strain>
    </source>
</reference>
<dbReference type="AlphaFoldDB" id="A0A7J0FAM6"/>
<feature type="compositionally biased region" description="Basic residues" evidence="1">
    <location>
        <begin position="121"/>
        <end position="131"/>
    </location>
</feature>
<sequence>MHPLEISPELQFDLHAGGILSDLASSFTFVRLCRSPEYSPRSNFDCRLLAPNFYHNSLAPSVGTTVLNLLCTCAAVIFPNQVSAALQMRVMNENNARLIQRLAAANPPPLAAPPIPDVKQSRHSSRPRGRSQNHSTDRVWRGIRRSPSPLQCERSSSLSESSEIPAVEGEEAKRGRSPRRGDQIGTRDKSTSQKIRDLDARLDAINIGAGAPVIVDTLIRQTEPPFTQRILKARKETESLKDYVKQFNQTVLEVEDPSDKVVIMAMIEGLRPGPLFDSLYKNVPETLFALQSKADKYIAAEELVEAKRRRQGKDDHKRKELETRRIDYREETRSKRSDQDPTSSPRVDPTSPQCSRRPGALRNQTRRICQMA</sequence>
<name>A0A7J0FAM6_9ERIC</name>
<feature type="compositionally biased region" description="Polar residues" evidence="1">
    <location>
        <begin position="362"/>
        <end position="372"/>
    </location>
</feature>
<gene>
    <name evidence="2" type="ORF">Acr_10g0010580</name>
</gene>
<protein>
    <submittedName>
        <fullName evidence="2">Uncharacterized protein</fullName>
    </submittedName>
</protein>
<feature type="compositionally biased region" description="Polar residues" evidence="1">
    <location>
        <begin position="340"/>
        <end position="354"/>
    </location>
</feature>
<dbReference type="Proteomes" id="UP000585474">
    <property type="component" value="Unassembled WGS sequence"/>
</dbReference>
<feature type="region of interest" description="Disordered" evidence="1">
    <location>
        <begin position="308"/>
        <end position="372"/>
    </location>
</feature>
<feature type="compositionally biased region" description="Basic and acidic residues" evidence="1">
    <location>
        <begin position="312"/>
        <end position="339"/>
    </location>
</feature>
<dbReference type="EMBL" id="BJWL01000010">
    <property type="protein sequence ID" value="GFY95673.1"/>
    <property type="molecule type" value="Genomic_DNA"/>
</dbReference>
<evidence type="ECO:0000313" key="2">
    <source>
        <dbReference type="EMBL" id="GFY95673.1"/>
    </source>
</evidence>
<organism evidence="2 3">
    <name type="scientific">Actinidia rufa</name>
    <dbReference type="NCBI Taxonomy" id="165716"/>
    <lineage>
        <taxon>Eukaryota</taxon>
        <taxon>Viridiplantae</taxon>
        <taxon>Streptophyta</taxon>
        <taxon>Embryophyta</taxon>
        <taxon>Tracheophyta</taxon>
        <taxon>Spermatophyta</taxon>
        <taxon>Magnoliopsida</taxon>
        <taxon>eudicotyledons</taxon>
        <taxon>Gunneridae</taxon>
        <taxon>Pentapetalae</taxon>
        <taxon>asterids</taxon>
        <taxon>Ericales</taxon>
        <taxon>Actinidiaceae</taxon>
        <taxon>Actinidia</taxon>
    </lineage>
</organism>
<accession>A0A7J0FAM6</accession>
<keyword evidence="3" id="KW-1185">Reference proteome</keyword>
<proteinExistence type="predicted"/>
<evidence type="ECO:0000256" key="1">
    <source>
        <dbReference type="SAM" id="MobiDB-lite"/>
    </source>
</evidence>
<evidence type="ECO:0000313" key="3">
    <source>
        <dbReference type="Proteomes" id="UP000585474"/>
    </source>
</evidence>